<feature type="domain" description="RRM" evidence="3">
    <location>
        <begin position="108"/>
        <end position="191"/>
    </location>
</feature>
<evidence type="ECO:0000256" key="1">
    <source>
        <dbReference type="ARBA" id="ARBA00022884"/>
    </source>
</evidence>
<dbReference type="InterPro" id="IPR035979">
    <property type="entry name" value="RBD_domain_sf"/>
</dbReference>
<dbReference type="AlphaFoldDB" id="A0AA88WFK3"/>
<evidence type="ECO:0000259" key="3">
    <source>
        <dbReference type="PROSITE" id="PS50102"/>
    </source>
</evidence>
<dbReference type="SUPFAM" id="SSF54928">
    <property type="entry name" value="RNA-binding domain, RBD"/>
    <property type="match status" value="2"/>
</dbReference>
<dbReference type="InterPro" id="IPR012677">
    <property type="entry name" value="Nucleotide-bd_a/b_plait_sf"/>
</dbReference>
<dbReference type="PANTHER" id="PTHR48025">
    <property type="entry name" value="OS02G0815200 PROTEIN"/>
    <property type="match status" value="1"/>
</dbReference>
<dbReference type="PANTHER" id="PTHR48025:SF7">
    <property type="entry name" value="RNA-BINDING (RRM_RBD_RNP MOTIFS) FAMILY PROTEIN"/>
    <property type="match status" value="1"/>
</dbReference>
<dbReference type="Pfam" id="PF00076">
    <property type="entry name" value="RRM_1"/>
    <property type="match status" value="2"/>
</dbReference>
<evidence type="ECO:0000256" key="2">
    <source>
        <dbReference type="PROSITE-ProRule" id="PRU00176"/>
    </source>
</evidence>
<dbReference type="InterPro" id="IPR050502">
    <property type="entry name" value="Euk_RNA-bind_prot"/>
</dbReference>
<name>A0AA88WFK3_9ASTE</name>
<evidence type="ECO:0000313" key="4">
    <source>
        <dbReference type="EMBL" id="KAK3024625.1"/>
    </source>
</evidence>
<protein>
    <recommendedName>
        <fullName evidence="3">RRM domain-containing protein</fullName>
    </recommendedName>
</protein>
<accession>A0AA88WFK3</accession>
<reference evidence="4" key="1">
    <citation type="submission" date="2022-12" db="EMBL/GenBank/DDBJ databases">
        <title>Draft genome assemblies for two species of Escallonia (Escalloniales).</title>
        <authorList>
            <person name="Chanderbali A."/>
            <person name="Dervinis C."/>
            <person name="Anghel I."/>
            <person name="Soltis D."/>
            <person name="Soltis P."/>
            <person name="Zapata F."/>
        </authorList>
    </citation>
    <scope>NUCLEOTIDE SEQUENCE</scope>
    <source>
        <strain evidence="4">UCBG64.0493</strain>
        <tissue evidence="4">Leaf</tissue>
    </source>
</reference>
<sequence length="298" mass="32449">MATSCITPPNPSPLLCKTRTRTTITKPFLSSSSLPSSIHFPSHPRVSSSLLWSHNTTSTKYKKKNWLSTVFALLENDQLAVSTTAADAPEGDNSEDEDSAFSNSTKPCQVYLCNLRRSCGISELNDLFKPFGTVQSVEVPFLLVSRNAETGVSRGCGYVTMSSIAEAKAAISALDGSDVGGREMRVMFSIDMGVGRGNLEALNSKPKKNLIFESPFKVYVGNLAWSVKPEGLRNLFSQFGTVVSARVLHDRKGGKNRVYGFLSFSTAAELEAAMSLNGVVQSMFPPFNLRLLWQDVVT</sequence>
<keyword evidence="1 2" id="KW-0694">RNA-binding</keyword>
<proteinExistence type="predicted"/>
<dbReference type="Proteomes" id="UP001188597">
    <property type="component" value="Unassembled WGS sequence"/>
</dbReference>
<dbReference type="InterPro" id="IPR000504">
    <property type="entry name" value="RRM_dom"/>
</dbReference>
<evidence type="ECO:0000313" key="5">
    <source>
        <dbReference type="Proteomes" id="UP001188597"/>
    </source>
</evidence>
<dbReference type="PROSITE" id="PS50102">
    <property type="entry name" value="RRM"/>
    <property type="match status" value="2"/>
</dbReference>
<feature type="domain" description="RRM" evidence="3">
    <location>
        <begin position="216"/>
        <end position="278"/>
    </location>
</feature>
<organism evidence="4 5">
    <name type="scientific">Escallonia herrerae</name>
    <dbReference type="NCBI Taxonomy" id="1293975"/>
    <lineage>
        <taxon>Eukaryota</taxon>
        <taxon>Viridiplantae</taxon>
        <taxon>Streptophyta</taxon>
        <taxon>Embryophyta</taxon>
        <taxon>Tracheophyta</taxon>
        <taxon>Spermatophyta</taxon>
        <taxon>Magnoliopsida</taxon>
        <taxon>eudicotyledons</taxon>
        <taxon>Gunneridae</taxon>
        <taxon>Pentapetalae</taxon>
        <taxon>asterids</taxon>
        <taxon>campanulids</taxon>
        <taxon>Escalloniales</taxon>
        <taxon>Escalloniaceae</taxon>
        <taxon>Escallonia</taxon>
    </lineage>
</organism>
<keyword evidence="5" id="KW-1185">Reference proteome</keyword>
<dbReference type="SMART" id="SM00360">
    <property type="entry name" value="RRM"/>
    <property type="match status" value="2"/>
</dbReference>
<dbReference type="GO" id="GO:1901259">
    <property type="term" value="P:chloroplast rRNA processing"/>
    <property type="evidence" value="ECO:0007669"/>
    <property type="project" value="TreeGrafter"/>
</dbReference>
<comment type="caution">
    <text evidence="4">The sequence shown here is derived from an EMBL/GenBank/DDBJ whole genome shotgun (WGS) entry which is preliminary data.</text>
</comment>
<dbReference type="GO" id="GO:0009535">
    <property type="term" value="C:chloroplast thylakoid membrane"/>
    <property type="evidence" value="ECO:0007669"/>
    <property type="project" value="TreeGrafter"/>
</dbReference>
<gene>
    <name evidence="4" type="ORF">RJ639_043953</name>
</gene>
<dbReference type="GO" id="GO:0003729">
    <property type="term" value="F:mRNA binding"/>
    <property type="evidence" value="ECO:0007669"/>
    <property type="project" value="TreeGrafter"/>
</dbReference>
<dbReference type="EMBL" id="JAVXUP010000593">
    <property type="protein sequence ID" value="KAK3024625.1"/>
    <property type="molecule type" value="Genomic_DNA"/>
</dbReference>
<dbReference type="Gene3D" id="3.30.70.330">
    <property type="match status" value="2"/>
</dbReference>